<sequence length="178" mass="18376">MRVAVIGATGTIGTAVTAALRDRGYDVVPVSRTSSSPVDIARPEGLFATAGPLDAVLCCAASGALVPIDSGTDEEFFTGLETKLLGQVRLLRRAVEHLPDGGSVTLTSGTFEEPTPGSSFGALTNSGLEAFVAAAAAELPRGLRVNVVSPGWVRDATTVVPHYLRALEDVTLTGQTLR</sequence>
<dbReference type="PRINTS" id="PR00081">
    <property type="entry name" value="GDHRDH"/>
</dbReference>
<dbReference type="Pfam" id="PF13561">
    <property type="entry name" value="adh_short_C2"/>
    <property type="match status" value="1"/>
</dbReference>
<name>A0A344LIC6_9PSEU</name>
<dbReference type="Proteomes" id="UP000250434">
    <property type="component" value="Chromosome"/>
</dbReference>
<dbReference type="OrthoDB" id="9787486at2"/>
<dbReference type="Gene3D" id="3.40.50.720">
    <property type="entry name" value="NAD(P)-binding Rossmann-like Domain"/>
    <property type="match status" value="1"/>
</dbReference>
<proteinExistence type="inferred from homology"/>
<dbReference type="SUPFAM" id="SSF51735">
    <property type="entry name" value="NAD(P)-binding Rossmann-fold domains"/>
    <property type="match status" value="1"/>
</dbReference>
<dbReference type="CDD" id="cd11731">
    <property type="entry name" value="Lin1944_like_SDR_c"/>
    <property type="match status" value="1"/>
</dbReference>
<dbReference type="InterPro" id="IPR002347">
    <property type="entry name" value="SDR_fam"/>
</dbReference>
<gene>
    <name evidence="3" type="ORF">A4R43_39555</name>
</gene>
<protein>
    <submittedName>
        <fullName evidence="3">Short-chain dehydrogenase</fullName>
    </submittedName>
</protein>
<dbReference type="KEGG" id="aab:A4R43_39555"/>
<evidence type="ECO:0000256" key="1">
    <source>
        <dbReference type="ARBA" id="ARBA00006484"/>
    </source>
</evidence>
<dbReference type="RefSeq" id="WP_113696864.1">
    <property type="nucleotide sequence ID" value="NZ_CP015163.1"/>
</dbReference>
<dbReference type="GO" id="GO:0016491">
    <property type="term" value="F:oxidoreductase activity"/>
    <property type="evidence" value="ECO:0007669"/>
    <property type="project" value="UniProtKB-KW"/>
</dbReference>
<evidence type="ECO:0000313" key="4">
    <source>
        <dbReference type="Proteomes" id="UP000250434"/>
    </source>
</evidence>
<dbReference type="PANTHER" id="PTHR43477">
    <property type="entry name" value="DIHYDROANTICAPSIN 7-DEHYDROGENASE"/>
    <property type="match status" value="1"/>
</dbReference>
<dbReference type="AlphaFoldDB" id="A0A344LIC6"/>
<dbReference type="PANTHER" id="PTHR43477:SF1">
    <property type="entry name" value="DIHYDROANTICAPSIN 7-DEHYDROGENASE"/>
    <property type="match status" value="1"/>
</dbReference>
<evidence type="ECO:0000256" key="2">
    <source>
        <dbReference type="ARBA" id="ARBA00023002"/>
    </source>
</evidence>
<evidence type="ECO:0000313" key="3">
    <source>
        <dbReference type="EMBL" id="AXB47800.1"/>
    </source>
</evidence>
<organism evidence="3 4">
    <name type="scientific">Amycolatopsis albispora</name>
    <dbReference type="NCBI Taxonomy" id="1804986"/>
    <lineage>
        <taxon>Bacteria</taxon>
        <taxon>Bacillati</taxon>
        <taxon>Actinomycetota</taxon>
        <taxon>Actinomycetes</taxon>
        <taxon>Pseudonocardiales</taxon>
        <taxon>Pseudonocardiaceae</taxon>
        <taxon>Amycolatopsis</taxon>
    </lineage>
</organism>
<comment type="similarity">
    <text evidence="1">Belongs to the short-chain dehydrogenases/reductases (SDR) family.</text>
</comment>
<keyword evidence="4" id="KW-1185">Reference proteome</keyword>
<accession>A0A344LIC6</accession>
<dbReference type="InterPro" id="IPR036291">
    <property type="entry name" value="NAD(P)-bd_dom_sf"/>
</dbReference>
<dbReference type="EMBL" id="CP015163">
    <property type="protein sequence ID" value="AXB47800.1"/>
    <property type="molecule type" value="Genomic_DNA"/>
</dbReference>
<keyword evidence="2" id="KW-0560">Oxidoreductase</keyword>
<dbReference type="InterPro" id="IPR051122">
    <property type="entry name" value="SDR_DHRS6-like"/>
</dbReference>
<reference evidence="3 4" key="1">
    <citation type="submission" date="2016-04" db="EMBL/GenBank/DDBJ databases">
        <title>Complete genome sequence and analysis of deep-sea sediment isolate, Amycolatopsis sp. WP1.</title>
        <authorList>
            <person name="Wang H."/>
            <person name="Chen S."/>
            <person name="Wu Q."/>
        </authorList>
    </citation>
    <scope>NUCLEOTIDE SEQUENCE [LARGE SCALE GENOMIC DNA]</scope>
    <source>
        <strain evidence="3 4">WP1</strain>
    </source>
</reference>